<dbReference type="InterPro" id="IPR019734">
    <property type="entry name" value="TPR_rpt"/>
</dbReference>
<evidence type="ECO:0000256" key="1">
    <source>
        <dbReference type="ARBA" id="ARBA00022737"/>
    </source>
</evidence>
<accession>A0A4R3L1R3</accession>
<dbReference type="Gene3D" id="1.25.40.10">
    <property type="entry name" value="Tetratricopeptide repeat domain"/>
    <property type="match status" value="3"/>
</dbReference>
<name>A0A4R3L1R3_9BACL</name>
<dbReference type="AlphaFoldDB" id="A0A4R3L1R3"/>
<dbReference type="PROSITE" id="PS50005">
    <property type="entry name" value="TPR"/>
    <property type="match status" value="3"/>
</dbReference>
<keyword evidence="1" id="KW-0677">Repeat</keyword>
<dbReference type="SUPFAM" id="SSF48452">
    <property type="entry name" value="TPR-like"/>
    <property type="match status" value="2"/>
</dbReference>
<dbReference type="Pfam" id="PF00515">
    <property type="entry name" value="TPR_1"/>
    <property type="match status" value="1"/>
</dbReference>
<sequence>MNHQAWLETVKEELGEIKDQYAQCPADERSKWRIRLQQIKKSCDRLLESWAYIEEQIATLVSEYPDLTSDELDLEEECLLHESVVRQFRQGQGYYGLTMFKEAGQLFKQVVKDEPDFLLGRIYLGLSYFQENQLDEASQHFQLVSQTATHEMFTAFAYHMLGCIAVKQQDDRRAIKLFSKVVDLIPDQSDAWFNQGACHFRLGEYHEAIPCFYYSLSVNEDDWESMYYLSSCYRYFQEWSSVSFWRLASYEKTHHPEVLLSIAQDYEEMGQPEEAIYWYQCLVDKEPRQATAYYGIAWNLWVLQKQDQALLWIKKGLSLFPNHPDLLLGYIWFTMMDGEMEKAESAMQTLPSELKEKPIWMALRSRLSIQMGQFDHALCMAHELIENEQASVQALGYFQKGRTLLELGKVQEAIFDFQQAQRLSPKWKDPLFFEGICHMIEGRPHSTQTCWGQMVLTKIEVT</sequence>
<dbReference type="PANTHER" id="PTHR44943:SF8">
    <property type="entry name" value="TPR REPEAT-CONTAINING PROTEIN MJ0263"/>
    <property type="match status" value="1"/>
</dbReference>
<dbReference type="SUPFAM" id="SSF81901">
    <property type="entry name" value="HCP-like"/>
    <property type="match status" value="1"/>
</dbReference>
<dbReference type="Pfam" id="PF13432">
    <property type="entry name" value="TPR_16"/>
    <property type="match status" value="1"/>
</dbReference>
<proteinExistence type="predicted"/>
<feature type="repeat" description="TPR" evidence="3">
    <location>
        <begin position="394"/>
        <end position="427"/>
    </location>
</feature>
<dbReference type="Pfam" id="PF13181">
    <property type="entry name" value="TPR_8"/>
    <property type="match status" value="1"/>
</dbReference>
<dbReference type="InterPro" id="IPR011990">
    <property type="entry name" value="TPR-like_helical_dom_sf"/>
</dbReference>
<dbReference type="InterPro" id="IPR013105">
    <property type="entry name" value="TPR_2"/>
</dbReference>
<dbReference type="SMART" id="SM00028">
    <property type="entry name" value="TPR"/>
    <property type="match status" value="6"/>
</dbReference>
<dbReference type="PANTHER" id="PTHR44943">
    <property type="entry name" value="CELLULOSE SYNTHASE OPERON PROTEIN C"/>
    <property type="match status" value="1"/>
</dbReference>
<gene>
    <name evidence="4" type="ORF">EDD58_1075</name>
</gene>
<keyword evidence="2 3" id="KW-0802">TPR repeat</keyword>
<evidence type="ECO:0000313" key="4">
    <source>
        <dbReference type="EMBL" id="TCS93359.1"/>
    </source>
</evidence>
<evidence type="ECO:0000256" key="3">
    <source>
        <dbReference type="PROSITE-ProRule" id="PRU00339"/>
    </source>
</evidence>
<dbReference type="Proteomes" id="UP000294937">
    <property type="component" value="Unassembled WGS sequence"/>
</dbReference>
<organism evidence="4 5">
    <name type="scientific">Hazenella coriacea</name>
    <dbReference type="NCBI Taxonomy" id="1179467"/>
    <lineage>
        <taxon>Bacteria</taxon>
        <taxon>Bacillati</taxon>
        <taxon>Bacillota</taxon>
        <taxon>Bacilli</taxon>
        <taxon>Bacillales</taxon>
        <taxon>Thermoactinomycetaceae</taxon>
        <taxon>Hazenella</taxon>
    </lineage>
</organism>
<dbReference type="InterPro" id="IPR051685">
    <property type="entry name" value="Ycf3/AcsC/BcsC/TPR_MFPF"/>
</dbReference>
<keyword evidence="5" id="KW-1185">Reference proteome</keyword>
<comment type="caution">
    <text evidence="4">The sequence shown here is derived from an EMBL/GenBank/DDBJ whole genome shotgun (WGS) entry which is preliminary data.</text>
</comment>
<feature type="repeat" description="TPR" evidence="3">
    <location>
        <begin position="155"/>
        <end position="188"/>
    </location>
</feature>
<dbReference type="EMBL" id="SMAG01000007">
    <property type="protein sequence ID" value="TCS93359.1"/>
    <property type="molecule type" value="Genomic_DNA"/>
</dbReference>
<reference evidence="4 5" key="1">
    <citation type="submission" date="2019-03" db="EMBL/GenBank/DDBJ databases">
        <title>Genomic Encyclopedia of Type Strains, Phase IV (KMG-IV): sequencing the most valuable type-strain genomes for metagenomic binning, comparative biology and taxonomic classification.</title>
        <authorList>
            <person name="Goeker M."/>
        </authorList>
    </citation>
    <scope>NUCLEOTIDE SEQUENCE [LARGE SCALE GENOMIC DNA]</scope>
    <source>
        <strain evidence="4 5">DSM 45707</strain>
    </source>
</reference>
<dbReference type="Pfam" id="PF07719">
    <property type="entry name" value="TPR_2"/>
    <property type="match status" value="1"/>
</dbReference>
<evidence type="ECO:0000256" key="2">
    <source>
        <dbReference type="ARBA" id="ARBA00022803"/>
    </source>
</evidence>
<dbReference type="RefSeq" id="WP_165875947.1">
    <property type="nucleotide sequence ID" value="NZ_SMAG01000007.1"/>
</dbReference>
<evidence type="ECO:0000313" key="5">
    <source>
        <dbReference type="Proteomes" id="UP000294937"/>
    </source>
</evidence>
<protein>
    <submittedName>
        <fullName evidence="4">Tetratricopeptide repeat protein</fullName>
    </submittedName>
</protein>
<feature type="repeat" description="TPR" evidence="3">
    <location>
        <begin position="189"/>
        <end position="222"/>
    </location>
</feature>